<reference evidence="1 2" key="1">
    <citation type="submission" date="2018-05" db="EMBL/GenBank/DDBJ databases">
        <title>A metagenomic window into the 2 km-deep terrestrial subsurface aquifer revealed taxonomically and functionally diverse microbial community comprising novel uncultured bacterial lineages.</title>
        <authorList>
            <person name="Kadnikov V.V."/>
            <person name="Mardanov A.V."/>
            <person name="Beletsky A.V."/>
            <person name="Banks D."/>
            <person name="Pimenov N.V."/>
            <person name="Frank Y.A."/>
            <person name="Karnachuk O.V."/>
            <person name="Ravin N.V."/>
        </authorList>
    </citation>
    <scope>NUCLEOTIDE SEQUENCE [LARGE SCALE GENOMIC DNA]</scope>
    <source>
        <strain evidence="1">BY5</strain>
    </source>
</reference>
<dbReference type="Proteomes" id="UP000252355">
    <property type="component" value="Unassembled WGS sequence"/>
</dbReference>
<dbReference type="EMBL" id="QOQW01000039">
    <property type="protein sequence ID" value="RCK75303.1"/>
    <property type="molecule type" value="Genomic_DNA"/>
</dbReference>
<evidence type="ECO:0000313" key="2">
    <source>
        <dbReference type="Proteomes" id="UP000252355"/>
    </source>
</evidence>
<organism evidence="1 2">
    <name type="scientific">Candidatus Ozemobacter sibiricus</name>
    <dbReference type="NCBI Taxonomy" id="2268124"/>
    <lineage>
        <taxon>Bacteria</taxon>
        <taxon>Candidatus Ozemobacteria</taxon>
        <taxon>Candidatus Ozemobacterales</taxon>
        <taxon>Candidatus Ozemobacteraceae</taxon>
        <taxon>Candidatus Ozemobacter</taxon>
    </lineage>
</organism>
<dbReference type="SUPFAM" id="SSF158682">
    <property type="entry name" value="TerB-like"/>
    <property type="match status" value="1"/>
</dbReference>
<proteinExistence type="predicted"/>
<dbReference type="InterPro" id="IPR029024">
    <property type="entry name" value="TerB-like"/>
</dbReference>
<evidence type="ECO:0000313" key="1">
    <source>
        <dbReference type="EMBL" id="RCK75303.1"/>
    </source>
</evidence>
<sequence>MKKESLWMLLVTRISRDEEEQQRVLREFQEAFAGNRLRDYLILLRASFMGPREMEERRGFFLALGSLLMDHLKQKSELAAGPYGLYIGFIADDLAKLADEELARTGKALGVALRLATNPPTLRFSIEGPLALPPCPLSPAEVKAAPEAWVEALGREAALWRSAQLLAVRDHLAAGPADQPMPQRRRAHALLLIGAHLEQAQATDWAHRCYLAATCLDPSYDLPWAFLALAEPDPKAGLAAAHKALAANPRSLPGLINRGTLLARLGRGNEALRDFAEAARYDQANPRLLLQCAHAALEAGQVEIAVKLFVYVQRAFPAVPEAWFGLARLFWKAGLIEMARRCQERFRTLRHGNVPRELRLVGRLRVEAKQPGQRVQVDQEWGVTPWDLPEVMTGEHRIAWENGPVRKIMVDEGDAIRASWVEGKADVDIVQFTPEPVSWRKTLPDGTVTWLPSKEILAPWLVDDLDRLPAPEPLVDILATIPQPVTPFPGDTRLTVESVFRILLEEILADGILDRTESEMLRAIRERLLIDPIRYEAIMKEVRTRATSRTAGDFGPVDTRALYGRLYAKALEDSVLEDSERLLLETVAEALLLLPSEVAEIEAAAKKR</sequence>
<protein>
    <submittedName>
        <fullName evidence="1">Uncharacterized protein</fullName>
    </submittedName>
</protein>
<name>A0A367ZAZ3_9BACT</name>
<comment type="caution">
    <text evidence="1">The sequence shown here is derived from an EMBL/GenBank/DDBJ whole genome shotgun (WGS) entry which is preliminary data.</text>
</comment>
<gene>
    <name evidence="1" type="ORF">OZSIB_3742</name>
</gene>
<dbReference type="Gene3D" id="1.25.40.10">
    <property type="entry name" value="Tetratricopeptide repeat domain"/>
    <property type="match status" value="1"/>
</dbReference>
<dbReference type="AlphaFoldDB" id="A0A367ZAZ3"/>
<dbReference type="SUPFAM" id="SSF48452">
    <property type="entry name" value="TPR-like"/>
    <property type="match status" value="1"/>
</dbReference>
<dbReference type="InterPro" id="IPR011990">
    <property type="entry name" value="TPR-like_helical_dom_sf"/>
</dbReference>
<accession>A0A367ZAZ3</accession>